<dbReference type="EMBL" id="CP015124">
    <property type="protein sequence ID" value="ANP38356.1"/>
    <property type="molecule type" value="Genomic_DNA"/>
</dbReference>
<dbReference type="Pfam" id="PF00353">
    <property type="entry name" value="HemolysinCabind"/>
    <property type="match status" value="2"/>
</dbReference>
<evidence type="ECO:0000256" key="4">
    <source>
        <dbReference type="ARBA" id="ARBA00022737"/>
    </source>
</evidence>
<dbReference type="InterPro" id="IPR013858">
    <property type="entry name" value="Peptidase_M10B_C"/>
</dbReference>
<comment type="cofactor">
    <cofactor evidence="1">
        <name>Ca(2+)</name>
        <dbReference type="ChEBI" id="CHEBI:29108"/>
    </cofactor>
</comment>
<keyword evidence="6" id="KW-0378">Hydrolase</keyword>
<dbReference type="InterPro" id="IPR036912">
    <property type="entry name" value="HasA_haem-bd_sf"/>
</dbReference>
<dbReference type="InterPro" id="IPR011049">
    <property type="entry name" value="Serralysin-like_metalloprot_C"/>
</dbReference>
<evidence type="ECO:0000256" key="3">
    <source>
        <dbReference type="ARBA" id="ARBA00022525"/>
    </source>
</evidence>
<proteinExistence type="predicted"/>
<dbReference type="SUPFAM" id="SSF51120">
    <property type="entry name" value="beta-Roll"/>
    <property type="match status" value="2"/>
</dbReference>
<organism evidence="6 7">
    <name type="scientific">Phaeobacter gallaeciensis</name>
    <dbReference type="NCBI Taxonomy" id="60890"/>
    <lineage>
        <taxon>Bacteria</taxon>
        <taxon>Pseudomonadati</taxon>
        <taxon>Pseudomonadota</taxon>
        <taxon>Alphaproteobacteria</taxon>
        <taxon>Rhodobacterales</taxon>
        <taxon>Roseobacteraceae</taxon>
        <taxon>Phaeobacter</taxon>
    </lineage>
</organism>
<dbReference type="OrthoDB" id="7872026at2"/>
<dbReference type="InterPro" id="IPR018511">
    <property type="entry name" value="Hemolysin-typ_Ca-bd_CS"/>
</dbReference>
<feature type="domain" description="Peptidase M10 serralysin C-terminal" evidence="5">
    <location>
        <begin position="212"/>
        <end position="309"/>
    </location>
</feature>
<evidence type="ECO:0000313" key="6">
    <source>
        <dbReference type="EMBL" id="ANP38356.1"/>
    </source>
</evidence>
<accession>A0A1B0ZW09</accession>
<evidence type="ECO:0000256" key="1">
    <source>
        <dbReference type="ARBA" id="ARBA00001913"/>
    </source>
</evidence>
<dbReference type="GO" id="GO:0005509">
    <property type="term" value="F:calcium ion binding"/>
    <property type="evidence" value="ECO:0007669"/>
    <property type="project" value="InterPro"/>
</dbReference>
<dbReference type="SUPFAM" id="SSF54621">
    <property type="entry name" value="Heme-binding protein A (HasA)"/>
    <property type="match status" value="1"/>
</dbReference>
<evidence type="ECO:0000259" key="5">
    <source>
        <dbReference type="Pfam" id="PF08548"/>
    </source>
</evidence>
<dbReference type="GO" id="GO:0016787">
    <property type="term" value="F:hydrolase activity"/>
    <property type="evidence" value="ECO:0007669"/>
    <property type="project" value="UniProtKB-KW"/>
</dbReference>
<comment type="subcellular location">
    <subcellularLocation>
        <location evidence="2">Secreted</location>
    </subcellularLocation>
</comment>
<dbReference type="PROSITE" id="PS00330">
    <property type="entry name" value="HEMOLYSIN_CALCIUM"/>
    <property type="match status" value="1"/>
</dbReference>
<reference evidence="6 7" key="1">
    <citation type="submission" date="2016-04" db="EMBL/GenBank/DDBJ databases">
        <authorList>
            <person name="Evans L.H."/>
            <person name="Alamgir A."/>
            <person name="Owens N."/>
            <person name="Weber N.D."/>
            <person name="Virtaneva K."/>
            <person name="Barbian K."/>
            <person name="Babar A."/>
            <person name="Rosenke K."/>
        </authorList>
    </citation>
    <scope>NUCLEOTIDE SEQUENCE [LARGE SCALE GENOMIC DNA]</scope>
    <source>
        <strain evidence="6 7">JL2886</strain>
    </source>
</reference>
<dbReference type="PANTHER" id="PTHR38340:SF1">
    <property type="entry name" value="S-LAYER PROTEIN"/>
    <property type="match status" value="1"/>
</dbReference>
<keyword evidence="7" id="KW-1185">Reference proteome</keyword>
<protein>
    <submittedName>
        <fullName evidence="6">Glucosyl hydrolase family protein</fullName>
    </submittedName>
</protein>
<evidence type="ECO:0000256" key="2">
    <source>
        <dbReference type="ARBA" id="ARBA00004613"/>
    </source>
</evidence>
<dbReference type="InterPro" id="IPR001343">
    <property type="entry name" value="Hemolysn_Ca-bd"/>
</dbReference>
<dbReference type="InterPro" id="IPR050557">
    <property type="entry name" value="RTX_toxin/Mannuronan_C5-epim"/>
</dbReference>
<keyword evidence="4" id="KW-0677">Repeat</keyword>
<dbReference type="RefSeq" id="WP_082996114.1">
    <property type="nucleotide sequence ID" value="NZ_CP015124.1"/>
</dbReference>
<sequence>MTITITTGNRQVTDFTAYIEDFSANFESAGRGVFSNGLGGDYAGAEAQITDTATPDAQAYILRDDIVYSMSTHTLSGTVSGIELGYGATATDAENGTQDIALDQLDYSIEFSPAVDGADASAALIYGMLDADFEPLIDQLKAQDIRFFGSAGDDSFSGFGNDDRLKGGLGNDRLQGNRGEDVLIGAKGRDTLLGGAQDDKLKGGLGRDVLKGGKGEDTLLGGAHADKLKGGAHNDVLNGGGGRDKLTGGSGEDTFIFKGNFGRDVVRDFTIGEDVLDLSALTDEATSLDAFVDAATDTGSRVIYDMGDDGQNVIILNGVSLDDLTADDFLF</sequence>
<dbReference type="Proteomes" id="UP000092565">
    <property type="component" value="Chromosome"/>
</dbReference>
<keyword evidence="3" id="KW-0964">Secreted</keyword>
<dbReference type="PRINTS" id="PR00313">
    <property type="entry name" value="CABNDNGRPT"/>
</dbReference>
<dbReference type="Gene3D" id="2.150.10.10">
    <property type="entry name" value="Serralysin-like metalloprotease, C-terminal"/>
    <property type="match status" value="2"/>
</dbReference>
<dbReference type="AlphaFoldDB" id="A0A1B0ZW09"/>
<dbReference type="GO" id="GO:0005615">
    <property type="term" value="C:extracellular space"/>
    <property type="evidence" value="ECO:0007669"/>
    <property type="project" value="InterPro"/>
</dbReference>
<gene>
    <name evidence="6" type="ORF">JL2886_03480</name>
</gene>
<dbReference type="PANTHER" id="PTHR38340">
    <property type="entry name" value="S-LAYER PROTEIN"/>
    <property type="match status" value="1"/>
</dbReference>
<dbReference type="Pfam" id="PF08548">
    <property type="entry name" value="Peptidase_M10_C"/>
    <property type="match status" value="1"/>
</dbReference>
<name>A0A1B0ZW09_9RHOB</name>
<dbReference type="Gene3D" id="3.30.1500.10">
    <property type="entry name" value="Haem-binding HasA"/>
    <property type="match status" value="1"/>
</dbReference>
<evidence type="ECO:0000313" key="7">
    <source>
        <dbReference type="Proteomes" id="UP000092565"/>
    </source>
</evidence>